<dbReference type="InterPro" id="IPR033670">
    <property type="entry name" value="ELOVL7"/>
</dbReference>
<dbReference type="PANTHER" id="PTHR11157">
    <property type="entry name" value="FATTY ACID ACYL TRANSFERASE-RELATED"/>
    <property type="match status" value="1"/>
</dbReference>
<feature type="transmembrane region" description="Helical" evidence="10 11">
    <location>
        <begin position="39"/>
        <end position="58"/>
    </location>
</feature>
<evidence type="ECO:0000256" key="1">
    <source>
        <dbReference type="ARBA" id="ARBA00004141"/>
    </source>
</evidence>
<feature type="short sequence motif" description="Di-lysine motif" evidence="10">
    <location>
        <begin position="392"/>
        <end position="396"/>
    </location>
</feature>
<dbReference type="GO" id="GO:0009922">
    <property type="term" value="F:fatty acid elongase activity"/>
    <property type="evidence" value="ECO:0007669"/>
    <property type="project" value="UniProtKB-UniRule"/>
</dbReference>
<evidence type="ECO:0000256" key="4">
    <source>
        <dbReference type="ARBA" id="ARBA00022692"/>
    </source>
</evidence>
<keyword evidence="9 10" id="KW-0275">Fatty acid biosynthesis</keyword>
<comment type="domain">
    <text evidence="10">The C-terminal di-lysine motif may confer endoplasmic reticulum localization.</text>
</comment>
<protein>
    <recommendedName>
        <fullName evidence="10">Elongation of very long chain fatty acids protein 7</fullName>
        <ecNumber evidence="10">2.3.1.199</ecNumber>
    </recommendedName>
    <alternativeName>
        <fullName evidence="10">3-keto acyl-CoA synthase ELOVL7</fullName>
    </alternativeName>
    <alternativeName>
        <fullName evidence="10">ELOVL fatty acid elongase 7</fullName>
        <shortName evidence="10">ELOVL FA elongase 7</shortName>
    </alternativeName>
    <alternativeName>
        <fullName evidence="10">Very long chain 3-ketoacyl-CoA synthase 7</fullName>
    </alternativeName>
    <alternativeName>
        <fullName evidence="10">Very long chain 3-oxoacyl-CoA synthase 7</fullName>
    </alternativeName>
</protein>
<feature type="transmembrane region" description="Helical" evidence="10 11">
    <location>
        <begin position="222"/>
        <end position="244"/>
    </location>
</feature>
<comment type="subcellular location">
    <subcellularLocation>
        <location evidence="10">Endoplasmic reticulum membrane</location>
        <topology evidence="10">Multi-pass membrane protein</topology>
    </subcellularLocation>
    <subcellularLocation>
        <location evidence="1">Membrane</location>
        <topology evidence="1">Multi-pass membrane protein</topology>
    </subcellularLocation>
</comment>
<keyword evidence="10" id="KW-0256">Endoplasmic reticulum</keyword>
<evidence type="ECO:0000256" key="2">
    <source>
        <dbReference type="ARBA" id="ARBA00022516"/>
    </source>
</evidence>
<dbReference type="GO" id="GO:0034626">
    <property type="term" value="P:fatty acid elongation, polyunsaturated fatty acid"/>
    <property type="evidence" value="ECO:0007669"/>
    <property type="project" value="UniProtKB-UniRule"/>
</dbReference>
<evidence type="ECO:0000256" key="10">
    <source>
        <dbReference type="HAMAP-Rule" id="MF_03207"/>
    </source>
</evidence>
<evidence type="ECO:0000256" key="9">
    <source>
        <dbReference type="ARBA" id="ARBA00023160"/>
    </source>
</evidence>
<dbReference type="Pfam" id="PF01151">
    <property type="entry name" value="ELO"/>
    <property type="match status" value="1"/>
</dbReference>
<keyword evidence="6 10" id="KW-1133">Transmembrane helix</keyword>
<dbReference type="GO" id="GO:0005789">
    <property type="term" value="C:endoplasmic reticulum membrane"/>
    <property type="evidence" value="ECO:0007669"/>
    <property type="project" value="UniProtKB-SubCell"/>
</dbReference>
<gene>
    <name evidence="10" type="primary">ELOVL7</name>
    <name evidence="12" type="ORF">SKAU_G00023030</name>
</gene>
<evidence type="ECO:0000256" key="5">
    <source>
        <dbReference type="ARBA" id="ARBA00022832"/>
    </source>
</evidence>
<dbReference type="InterPro" id="IPR030457">
    <property type="entry name" value="ELO_CS"/>
</dbReference>
<keyword evidence="13" id="KW-1185">Reference proteome</keyword>
<feature type="transmembrane region" description="Helical" evidence="10 11">
    <location>
        <begin position="288"/>
        <end position="308"/>
    </location>
</feature>
<dbReference type="GO" id="GO:0030148">
    <property type="term" value="P:sphingolipid biosynthetic process"/>
    <property type="evidence" value="ECO:0007669"/>
    <property type="project" value="TreeGrafter"/>
</dbReference>
<keyword evidence="7 10" id="KW-0443">Lipid metabolism</keyword>
<dbReference type="PROSITE" id="PS01188">
    <property type="entry name" value="ELO"/>
    <property type="match status" value="1"/>
</dbReference>
<dbReference type="EC" id="2.3.1.199" evidence="10"/>
<dbReference type="EMBL" id="JAINUF010000001">
    <property type="protein sequence ID" value="KAJ8381525.1"/>
    <property type="molecule type" value="Genomic_DNA"/>
</dbReference>
<feature type="transmembrane region" description="Helical" evidence="10 11">
    <location>
        <begin position="198"/>
        <end position="216"/>
    </location>
</feature>
<dbReference type="GO" id="GO:0042761">
    <property type="term" value="P:very long-chain fatty acid biosynthetic process"/>
    <property type="evidence" value="ECO:0007669"/>
    <property type="project" value="UniProtKB-UniRule"/>
</dbReference>
<keyword evidence="3 10" id="KW-0808">Transferase</keyword>
<comment type="caution">
    <text evidence="12">The sequence shown here is derived from an EMBL/GenBank/DDBJ whole genome shotgun (WGS) entry which is preliminary data.</text>
</comment>
<feature type="transmembrane region" description="Helical" evidence="10 11">
    <location>
        <begin position="163"/>
        <end position="186"/>
    </location>
</feature>
<evidence type="ECO:0000256" key="6">
    <source>
        <dbReference type="ARBA" id="ARBA00022989"/>
    </source>
</evidence>
<keyword evidence="4 10" id="KW-0812">Transmembrane</keyword>
<feature type="transmembrane region" description="Helical" evidence="10 11">
    <location>
        <begin position="256"/>
        <end position="276"/>
    </location>
</feature>
<comment type="pathway">
    <text evidence="10">Lipid metabolism; fatty acid biosynthesis.</text>
</comment>
<feature type="transmembrane region" description="Helical" evidence="10 11">
    <location>
        <begin position="119"/>
        <end position="143"/>
    </location>
</feature>
<sequence>MTLHSCFTGLAYPVGSSRLTCRSVGRGITGRRSASRNSIFQCVLPAGIIGMAFNELTSRAVLLYDEWLKEADPRTVDWFLMSSPLPQTLIIAAYIYFVTSLGPKLMENRKPFHLKEVMIVYNFSVVVFSIYICYEFLMAGWATGYSFRCDLVDYSRSPQAIRMAWTCWLYYFSKFIEMLDTVFFILRKKNSQVSFLHVYHHSIMPFTWWFGVRFAAGGLGTFHALLNSVVHVIMYSYYALSALGPAYQKYLWWKKYMTTIQLVQFVLVTVHIGQFFFMKECPYRFPVFLYVIGLYGLVFLFLFLNFWYHAYTKGKRLPKSIQSGRAITNGTAMKNGCALNGTDIKNGCVLNGTDIKNGIALNGTAMKNGTGVPNGKSVHSWEAHHNSNGVYKHKEV</sequence>
<dbReference type="OrthoDB" id="434092at2759"/>
<dbReference type="GO" id="GO:0019367">
    <property type="term" value="P:fatty acid elongation, saturated fatty acid"/>
    <property type="evidence" value="ECO:0007669"/>
    <property type="project" value="UniProtKB-UniRule"/>
</dbReference>
<keyword evidence="2 10" id="KW-0444">Lipid biosynthesis</keyword>
<evidence type="ECO:0000313" key="12">
    <source>
        <dbReference type="EMBL" id="KAJ8381525.1"/>
    </source>
</evidence>
<comment type="similarity">
    <text evidence="10">Belongs to the ELO family. ELOVL7 subfamily.</text>
</comment>
<dbReference type="HAMAP" id="MF_03207">
    <property type="entry name" value="VLCF_elongase_7"/>
    <property type="match status" value="1"/>
</dbReference>
<evidence type="ECO:0000256" key="8">
    <source>
        <dbReference type="ARBA" id="ARBA00023136"/>
    </source>
</evidence>
<comment type="catalytic activity">
    <reaction evidence="10 11">
        <text>a very-long-chain acyl-CoA + malonyl-CoA + H(+) = a very-long-chain 3-oxoacyl-CoA + CO2 + CoA</text>
        <dbReference type="Rhea" id="RHEA:32727"/>
        <dbReference type="ChEBI" id="CHEBI:15378"/>
        <dbReference type="ChEBI" id="CHEBI:16526"/>
        <dbReference type="ChEBI" id="CHEBI:57287"/>
        <dbReference type="ChEBI" id="CHEBI:57384"/>
        <dbReference type="ChEBI" id="CHEBI:90725"/>
        <dbReference type="ChEBI" id="CHEBI:90736"/>
        <dbReference type="EC" id="2.3.1.199"/>
    </reaction>
</comment>
<dbReference type="GO" id="GO:0006636">
    <property type="term" value="P:unsaturated fatty acid biosynthetic process"/>
    <property type="evidence" value="ECO:0007669"/>
    <property type="project" value="UniProtKB-UniRule"/>
</dbReference>
<name>A0A9Q1JE23_SYNKA</name>
<dbReference type="InterPro" id="IPR002076">
    <property type="entry name" value="ELO_fam"/>
</dbReference>
<organism evidence="12 13">
    <name type="scientific">Synaphobranchus kaupii</name>
    <name type="common">Kaup's arrowtooth eel</name>
    <dbReference type="NCBI Taxonomy" id="118154"/>
    <lineage>
        <taxon>Eukaryota</taxon>
        <taxon>Metazoa</taxon>
        <taxon>Chordata</taxon>
        <taxon>Craniata</taxon>
        <taxon>Vertebrata</taxon>
        <taxon>Euteleostomi</taxon>
        <taxon>Actinopterygii</taxon>
        <taxon>Neopterygii</taxon>
        <taxon>Teleostei</taxon>
        <taxon>Anguilliformes</taxon>
        <taxon>Synaphobranchidae</taxon>
        <taxon>Synaphobranchus</taxon>
    </lineage>
</organism>
<comment type="caution">
    <text evidence="10 11">Lacks conserved residue(s) required for the propagation of feature annotation.</text>
</comment>
<keyword evidence="8 10" id="KW-0472">Membrane</keyword>
<evidence type="ECO:0000256" key="7">
    <source>
        <dbReference type="ARBA" id="ARBA00023098"/>
    </source>
</evidence>
<dbReference type="GO" id="GO:0034625">
    <property type="term" value="P:fatty acid elongation, monounsaturated fatty acid"/>
    <property type="evidence" value="ECO:0007669"/>
    <property type="project" value="UniProtKB-UniRule"/>
</dbReference>
<comment type="function">
    <text evidence="10">Catalyzes the first and rate-limiting reaction of the four reactions that constitute the long-chain fatty acids elongation cycle. This endoplasmic reticulum-bound enzymatic process allows the addition of 2 carbons to the chain of long- and very long-chain fatty acids (VLCFAs) per cycle. Condensing enzyme with higher activity toward C18 acyl-CoAs, especially C18:3(n-3) acyl-CoAs and C18:3(n-6)-CoAs. Also active toward C20:4-, C18:0-, C18:1-, C18:2- and C16:0-CoAs, and weakly toward C20:0-CoA. Little or no activity toward C22:0-, C24:0-, or C26:0-CoAs. May participate to the production of saturated and polyunsaturated VLCFAs of different chain lengths that are involved in multiple biological processes as precursors of membrane lipids and lipid mediators.</text>
</comment>
<dbReference type="Proteomes" id="UP001152622">
    <property type="component" value="Chromosome 1"/>
</dbReference>
<feature type="transmembrane region" description="Helical" evidence="10 11">
    <location>
        <begin position="78"/>
        <end position="98"/>
    </location>
</feature>
<dbReference type="GO" id="GO:0035338">
    <property type="term" value="P:long-chain fatty-acyl-CoA biosynthetic process"/>
    <property type="evidence" value="ECO:0007669"/>
    <property type="project" value="UniProtKB-UniRule"/>
</dbReference>
<evidence type="ECO:0000256" key="11">
    <source>
        <dbReference type="RuleBase" id="RU361115"/>
    </source>
</evidence>
<dbReference type="AlphaFoldDB" id="A0A9Q1JE23"/>
<evidence type="ECO:0000256" key="3">
    <source>
        <dbReference type="ARBA" id="ARBA00022679"/>
    </source>
</evidence>
<keyword evidence="5 10" id="KW-0276">Fatty acid metabolism</keyword>
<accession>A0A9Q1JE23</accession>
<dbReference type="PANTHER" id="PTHR11157:SF118">
    <property type="entry name" value="ELONGATION OF VERY LONG CHAIN FATTY ACIDS PROTEIN 7"/>
    <property type="match status" value="1"/>
</dbReference>
<proteinExistence type="inferred from homology"/>
<evidence type="ECO:0000313" key="13">
    <source>
        <dbReference type="Proteomes" id="UP001152622"/>
    </source>
</evidence>
<reference evidence="12" key="1">
    <citation type="journal article" date="2023" name="Science">
        <title>Genome structures resolve the early diversification of teleost fishes.</title>
        <authorList>
            <person name="Parey E."/>
            <person name="Louis A."/>
            <person name="Montfort J."/>
            <person name="Bouchez O."/>
            <person name="Roques C."/>
            <person name="Iampietro C."/>
            <person name="Lluch J."/>
            <person name="Castinel A."/>
            <person name="Donnadieu C."/>
            <person name="Desvignes T."/>
            <person name="Floi Bucao C."/>
            <person name="Jouanno E."/>
            <person name="Wen M."/>
            <person name="Mejri S."/>
            <person name="Dirks R."/>
            <person name="Jansen H."/>
            <person name="Henkel C."/>
            <person name="Chen W.J."/>
            <person name="Zahm M."/>
            <person name="Cabau C."/>
            <person name="Klopp C."/>
            <person name="Thompson A.W."/>
            <person name="Robinson-Rechavi M."/>
            <person name="Braasch I."/>
            <person name="Lecointre G."/>
            <person name="Bobe J."/>
            <person name="Postlethwait J.H."/>
            <person name="Berthelot C."/>
            <person name="Roest Crollius H."/>
            <person name="Guiguen Y."/>
        </authorList>
    </citation>
    <scope>NUCLEOTIDE SEQUENCE</scope>
    <source>
        <strain evidence="12">WJC10195</strain>
    </source>
</reference>